<evidence type="ECO:0000256" key="2">
    <source>
        <dbReference type="ARBA" id="ARBA00023239"/>
    </source>
</evidence>
<dbReference type="FunFam" id="3.40.1640.10:FF:000001">
    <property type="entry name" value="D-glutamate cyclase, mitochondrial"/>
    <property type="match status" value="1"/>
</dbReference>
<reference evidence="3 4" key="1">
    <citation type="journal article" date="2023" name="bioRxiv">
        <title>Conserved and derived expression patterns and positive selection on dental genes reveal complex evolutionary context of ever-growing rodent molars.</title>
        <authorList>
            <person name="Calamari Z.T."/>
            <person name="Song A."/>
            <person name="Cohen E."/>
            <person name="Akter M."/>
            <person name="Roy R.D."/>
            <person name="Hallikas O."/>
            <person name="Christensen M.M."/>
            <person name="Li P."/>
            <person name="Marangoni P."/>
            <person name="Jernvall J."/>
            <person name="Klein O.D."/>
        </authorList>
    </citation>
    <scope>NUCLEOTIDE SEQUENCE [LARGE SCALE GENOMIC DNA]</scope>
    <source>
        <strain evidence="3">V071</strain>
    </source>
</reference>
<gene>
    <name evidence="3" type="ORF">U0070_000405</name>
</gene>
<dbReference type="Proteomes" id="UP001488838">
    <property type="component" value="Unassembled WGS sequence"/>
</dbReference>
<dbReference type="PANTHER" id="PTHR32022">
    <property type="entry name" value="D-GLUTAMATE CYCLASE, MITOCHONDRIAL"/>
    <property type="match status" value="1"/>
</dbReference>
<evidence type="ECO:0000313" key="4">
    <source>
        <dbReference type="Proteomes" id="UP001488838"/>
    </source>
</evidence>
<dbReference type="Pfam" id="PF07286">
    <property type="entry name" value="D-Glu_cyclase"/>
    <property type="match status" value="1"/>
</dbReference>
<keyword evidence="2" id="KW-0456">Lyase</keyword>
<dbReference type="SUPFAM" id="SSF160920">
    <property type="entry name" value="PSTPO5379-like"/>
    <property type="match status" value="1"/>
</dbReference>
<sequence length="257" mass="27908">MVPFSLLLRSRLPSAIRRLPKGAPIRNTAIMAEGLQPASVVVLPRSLAPAFESFCQANRGPLPMLGQSEPEKVLPRLSAVPDRRTICPQFQKYEFGVCTGILASLEEYSERLKDMVTFIMDCSFSIDEALQQAGMPRRDPAGPSHAGAYKTTVPCATIAGFSCPLVVTMRPIPKDKLERLLQAAHSTGGQKGHPVHIGDPELLGIKELSKPDYGNYVECRPEDVPVFWPSQLTSLEAAVSCSMLGYKGTTALISDVT</sequence>
<dbReference type="InterPro" id="IPR038021">
    <property type="entry name" value="Putative_hydro-lyase"/>
</dbReference>
<name>A0AAW0IB91_MYOGA</name>
<protein>
    <submittedName>
        <fullName evidence="3">Uncharacterized protein</fullName>
    </submittedName>
</protein>
<dbReference type="InterPro" id="IPR009906">
    <property type="entry name" value="D-Glu_cyclase"/>
</dbReference>
<dbReference type="Gene3D" id="3.40.1640.10">
    <property type="entry name" value="PSTPO5379-like"/>
    <property type="match status" value="1"/>
</dbReference>
<dbReference type="EMBL" id="JBBHLL010000174">
    <property type="protein sequence ID" value="KAK7811424.1"/>
    <property type="molecule type" value="Genomic_DNA"/>
</dbReference>
<organism evidence="3 4">
    <name type="scientific">Myodes glareolus</name>
    <name type="common">Bank vole</name>
    <name type="synonym">Clethrionomys glareolus</name>
    <dbReference type="NCBI Taxonomy" id="447135"/>
    <lineage>
        <taxon>Eukaryota</taxon>
        <taxon>Metazoa</taxon>
        <taxon>Chordata</taxon>
        <taxon>Craniata</taxon>
        <taxon>Vertebrata</taxon>
        <taxon>Euteleostomi</taxon>
        <taxon>Mammalia</taxon>
        <taxon>Eutheria</taxon>
        <taxon>Euarchontoglires</taxon>
        <taxon>Glires</taxon>
        <taxon>Rodentia</taxon>
        <taxon>Myomorpha</taxon>
        <taxon>Muroidea</taxon>
        <taxon>Cricetidae</taxon>
        <taxon>Arvicolinae</taxon>
        <taxon>Myodes</taxon>
    </lineage>
</organism>
<accession>A0AAW0IB91</accession>
<dbReference type="Gene3D" id="3.30.2040.10">
    <property type="entry name" value="PSTPO5379-like domain"/>
    <property type="match status" value="1"/>
</dbReference>
<dbReference type="GO" id="GO:0047820">
    <property type="term" value="F:D-glutamate cyclase activity"/>
    <property type="evidence" value="ECO:0007669"/>
    <property type="project" value="TreeGrafter"/>
</dbReference>
<dbReference type="FunFam" id="3.30.2040.10:FF:000001">
    <property type="entry name" value="D-glutamate cyclase, mitochondrial"/>
    <property type="match status" value="1"/>
</dbReference>
<comment type="similarity">
    <text evidence="1">Belongs to the D-glutamate cyclase family.</text>
</comment>
<dbReference type="PANTHER" id="PTHR32022:SF10">
    <property type="entry name" value="D-GLUTAMATE CYCLASE, MITOCHONDRIAL"/>
    <property type="match status" value="1"/>
</dbReference>
<keyword evidence="4" id="KW-1185">Reference proteome</keyword>
<dbReference type="GO" id="GO:0006536">
    <property type="term" value="P:glutamate metabolic process"/>
    <property type="evidence" value="ECO:0007669"/>
    <property type="project" value="TreeGrafter"/>
</dbReference>
<evidence type="ECO:0000256" key="1">
    <source>
        <dbReference type="ARBA" id="ARBA00007896"/>
    </source>
</evidence>
<proteinExistence type="inferred from homology"/>
<comment type="caution">
    <text evidence="3">The sequence shown here is derived from an EMBL/GenBank/DDBJ whole genome shotgun (WGS) entry which is preliminary data.</text>
</comment>
<evidence type="ECO:0000313" key="3">
    <source>
        <dbReference type="EMBL" id="KAK7811424.1"/>
    </source>
</evidence>
<dbReference type="AlphaFoldDB" id="A0AAW0IB91"/>